<evidence type="ECO:0000313" key="3">
    <source>
        <dbReference type="EMBL" id="SEN36426.1"/>
    </source>
</evidence>
<protein>
    <recommendedName>
        <fullName evidence="5">Lipoprotein</fullName>
    </recommendedName>
</protein>
<organism evidence="3 4">
    <name type="scientific">Nitrosomonas marina</name>
    <dbReference type="NCBI Taxonomy" id="917"/>
    <lineage>
        <taxon>Bacteria</taxon>
        <taxon>Pseudomonadati</taxon>
        <taxon>Pseudomonadota</taxon>
        <taxon>Betaproteobacteria</taxon>
        <taxon>Nitrosomonadales</taxon>
        <taxon>Nitrosomonadaceae</taxon>
        <taxon>Nitrosomonas</taxon>
    </lineage>
</organism>
<evidence type="ECO:0000313" key="4">
    <source>
        <dbReference type="Proteomes" id="UP000199459"/>
    </source>
</evidence>
<feature type="region of interest" description="Disordered" evidence="1">
    <location>
        <begin position="111"/>
        <end position="149"/>
    </location>
</feature>
<name>A0A1H8FXH6_9PROT</name>
<reference evidence="3 4" key="1">
    <citation type="submission" date="2016-10" db="EMBL/GenBank/DDBJ databases">
        <authorList>
            <person name="de Groot N.N."/>
        </authorList>
    </citation>
    <scope>NUCLEOTIDE SEQUENCE [LARGE SCALE GENOMIC DNA]</scope>
    <source>
        <strain evidence="3 4">Nm22</strain>
    </source>
</reference>
<keyword evidence="2" id="KW-0732">Signal</keyword>
<dbReference type="EMBL" id="FOCP01000015">
    <property type="protein sequence ID" value="SEN36426.1"/>
    <property type="molecule type" value="Genomic_DNA"/>
</dbReference>
<feature type="chain" id="PRO_5011468657" description="Lipoprotein" evidence="2">
    <location>
        <begin position="23"/>
        <end position="149"/>
    </location>
</feature>
<evidence type="ECO:0000256" key="2">
    <source>
        <dbReference type="SAM" id="SignalP"/>
    </source>
</evidence>
<dbReference type="STRING" id="917.SAMN05216326_1189"/>
<dbReference type="PROSITE" id="PS51257">
    <property type="entry name" value="PROKAR_LIPOPROTEIN"/>
    <property type="match status" value="1"/>
</dbReference>
<evidence type="ECO:0000256" key="1">
    <source>
        <dbReference type="SAM" id="MobiDB-lite"/>
    </source>
</evidence>
<dbReference type="RefSeq" id="WP_090632870.1">
    <property type="nucleotide sequence ID" value="NZ_FOCP01000015.1"/>
</dbReference>
<feature type="signal peptide" evidence="2">
    <location>
        <begin position="1"/>
        <end position="22"/>
    </location>
</feature>
<dbReference type="AlphaFoldDB" id="A0A1H8FXH6"/>
<gene>
    <name evidence="3" type="ORF">SAMN05216325_11534</name>
</gene>
<sequence length="149" mass="17051">MKTITVKYLAVFTICILAAACAPMTPQTSVNKGMENVNHAALTKYHENLARTMQSKAEEQKQIVKKRSRVRKFGRNAQLSKNRVIWRINKYEKEAELNFAKAAYHKKIAQEQANRDRYSKPGATEQIDKARFRQEKGAPPTADDFHDAL</sequence>
<dbReference type="OrthoDB" id="8565376at2"/>
<proteinExistence type="predicted"/>
<accession>A0A1H8FXH6</accession>
<dbReference type="Proteomes" id="UP000199459">
    <property type="component" value="Unassembled WGS sequence"/>
</dbReference>
<evidence type="ECO:0008006" key="5">
    <source>
        <dbReference type="Google" id="ProtNLM"/>
    </source>
</evidence>
<feature type="compositionally biased region" description="Basic and acidic residues" evidence="1">
    <location>
        <begin position="126"/>
        <end position="136"/>
    </location>
</feature>